<gene>
    <name evidence="3" type="ORF">RM479_08985</name>
</gene>
<evidence type="ECO:0000259" key="2">
    <source>
        <dbReference type="Pfam" id="PF04909"/>
    </source>
</evidence>
<organism evidence="3 4">
    <name type="scientific">Nocardiopsis lambiniae</name>
    <dbReference type="NCBI Taxonomy" id="3075539"/>
    <lineage>
        <taxon>Bacteria</taxon>
        <taxon>Bacillati</taxon>
        <taxon>Actinomycetota</taxon>
        <taxon>Actinomycetes</taxon>
        <taxon>Streptosporangiales</taxon>
        <taxon>Nocardiopsidaceae</taxon>
        <taxon>Nocardiopsis</taxon>
    </lineage>
</organism>
<dbReference type="InterPro" id="IPR006680">
    <property type="entry name" value="Amidohydro-rel"/>
</dbReference>
<dbReference type="Pfam" id="PF04909">
    <property type="entry name" value="Amidohydro_2"/>
    <property type="match status" value="1"/>
</dbReference>
<dbReference type="RefSeq" id="WP_311511259.1">
    <property type="nucleotide sequence ID" value="NZ_JAVREP010000004.1"/>
</dbReference>
<accession>A0ABU2M7B2</accession>
<proteinExistence type="predicted"/>
<feature type="domain" description="Amidohydrolase-related" evidence="2">
    <location>
        <begin position="4"/>
        <end position="227"/>
    </location>
</feature>
<evidence type="ECO:0000313" key="3">
    <source>
        <dbReference type="EMBL" id="MDT0328547.1"/>
    </source>
</evidence>
<dbReference type="InterPro" id="IPR032465">
    <property type="entry name" value="ACMSD"/>
</dbReference>
<dbReference type="Proteomes" id="UP001183390">
    <property type="component" value="Unassembled WGS sequence"/>
</dbReference>
<evidence type="ECO:0000313" key="4">
    <source>
        <dbReference type="Proteomes" id="UP001183390"/>
    </source>
</evidence>
<dbReference type="PANTHER" id="PTHR21240">
    <property type="entry name" value="2-AMINO-3-CARBOXYLMUCONATE-6-SEMIALDEHYDE DECARBOXYLASE"/>
    <property type="match status" value="1"/>
</dbReference>
<dbReference type="Gene3D" id="3.20.20.140">
    <property type="entry name" value="Metal-dependent hydrolases"/>
    <property type="match status" value="1"/>
</dbReference>
<dbReference type="SUPFAM" id="SSF51556">
    <property type="entry name" value="Metallo-dependent hydrolases"/>
    <property type="match status" value="1"/>
</dbReference>
<name>A0ABU2M7B2_9ACTN</name>
<protein>
    <submittedName>
        <fullName evidence="3">Amidohydrolase family protein</fullName>
    </submittedName>
</protein>
<dbReference type="InterPro" id="IPR032466">
    <property type="entry name" value="Metal_Hydrolase"/>
</dbReference>
<keyword evidence="1" id="KW-0456">Lyase</keyword>
<dbReference type="PANTHER" id="PTHR21240:SF28">
    <property type="entry name" value="ISO-OROTATE DECARBOXYLASE (EUROFUNG)"/>
    <property type="match status" value="1"/>
</dbReference>
<evidence type="ECO:0000256" key="1">
    <source>
        <dbReference type="ARBA" id="ARBA00023239"/>
    </source>
</evidence>
<sequence length="268" mass="29232">MRIVDAQIHLWEGPDAPPHHARSPFTMETAVEAMTAAGVDRAINCPALWDADANAYAALAASTHPERFTTMGWFPLSPGGDASLVADAMAAPGAVGLRFVIVDPAEVARVASGELDWLWRAADERALPVALMVLPGDLPLIGGLAGRFPRMRLMVDHLGVLPFLTLPEAMAHLDDLLDLARHPNIAVKATGVPSMATDPYPFVSTHDALRRIHDAFGAERMFWGTDVTRMDRTWGECVTMFVDHLPWLTGRDLELVMGDAVTAWLDRR</sequence>
<reference evidence="4" key="1">
    <citation type="submission" date="2023-07" db="EMBL/GenBank/DDBJ databases">
        <title>30 novel species of actinomycetes from the DSMZ collection.</title>
        <authorList>
            <person name="Nouioui I."/>
        </authorList>
    </citation>
    <scope>NUCLEOTIDE SEQUENCE [LARGE SCALE GENOMIC DNA]</scope>
    <source>
        <strain evidence="4">DSM 44743</strain>
    </source>
</reference>
<keyword evidence="4" id="KW-1185">Reference proteome</keyword>
<dbReference type="EMBL" id="JAVREP010000004">
    <property type="protein sequence ID" value="MDT0328547.1"/>
    <property type="molecule type" value="Genomic_DNA"/>
</dbReference>
<comment type="caution">
    <text evidence="3">The sequence shown here is derived from an EMBL/GenBank/DDBJ whole genome shotgun (WGS) entry which is preliminary data.</text>
</comment>